<dbReference type="Proteomes" id="UP000292136">
    <property type="component" value="Unassembled WGS sequence"/>
</dbReference>
<protein>
    <submittedName>
        <fullName evidence="3">Uncharacterized protein</fullName>
    </submittedName>
</protein>
<proteinExistence type="predicted"/>
<name>A0ABY0IUC0_9RHOO</name>
<evidence type="ECO:0000313" key="3">
    <source>
        <dbReference type="EMBL" id="RZT89716.1"/>
    </source>
</evidence>
<accession>A0ABY0IUC0</accession>
<gene>
    <name evidence="3" type="ORF">EV678_0509</name>
</gene>
<evidence type="ECO:0000313" key="4">
    <source>
        <dbReference type="Proteomes" id="UP000292136"/>
    </source>
</evidence>
<sequence>MNTRICTALVLGLLATAAQAQNSTQIYQMPKEQSIELGDGQTLYPYKKAPPMGTVIEQGNATPGIPTTGVQPLPTVPGTRTAPRSPSYRYYQPHKDGKGTSVIGPDGVTYCRSPNGKLVVCY</sequence>
<organism evidence="3 4">
    <name type="scientific">Azospira oryzae</name>
    <dbReference type="NCBI Taxonomy" id="146939"/>
    <lineage>
        <taxon>Bacteria</taxon>
        <taxon>Pseudomonadati</taxon>
        <taxon>Pseudomonadota</taxon>
        <taxon>Betaproteobacteria</taxon>
        <taxon>Rhodocyclales</taxon>
        <taxon>Rhodocyclaceae</taxon>
        <taxon>Azospira</taxon>
    </lineage>
</organism>
<evidence type="ECO:0000256" key="1">
    <source>
        <dbReference type="SAM" id="MobiDB-lite"/>
    </source>
</evidence>
<evidence type="ECO:0000256" key="2">
    <source>
        <dbReference type="SAM" id="SignalP"/>
    </source>
</evidence>
<keyword evidence="2" id="KW-0732">Signal</keyword>
<comment type="caution">
    <text evidence="3">The sequence shown here is derived from an EMBL/GenBank/DDBJ whole genome shotgun (WGS) entry which is preliminary data.</text>
</comment>
<dbReference type="RefSeq" id="WP_130458401.1">
    <property type="nucleotide sequence ID" value="NZ_SHKM01000001.1"/>
</dbReference>
<feature type="chain" id="PRO_5047507410" evidence="2">
    <location>
        <begin position="21"/>
        <end position="122"/>
    </location>
</feature>
<feature type="region of interest" description="Disordered" evidence="1">
    <location>
        <begin position="55"/>
        <end position="99"/>
    </location>
</feature>
<dbReference type="EMBL" id="SHKM01000001">
    <property type="protein sequence ID" value="RZT89716.1"/>
    <property type="molecule type" value="Genomic_DNA"/>
</dbReference>
<keyword evidence="4" id="KW-1185">Reference proteome</keyword>
<feature type="signal peptide" evidence="2">
    <location>
        <begin position="1"/>
        <end position="20"/>
    </location>
</feature>
<reference evidence="3 4" key="1">
    <citation type="submission" date="2019-02" db="EMBL/GenBank/DDBJ databases">
        <title>Genomic Encyclopedia of Type Strains, Phase IV (KMG-IV): sequencing the most valuable type-strain genomes for metagenomic binning, comparative biology and taxonomic classification.</title>
        <authorList>
            <person name="Goeker M."/>
        </authorList>
    </citation>
    <scope>NUCLEOTIDE SEQUENCE [LARGE SCALE GENOMIC DNA]</scope>
    <source>
        <strain evidence="3 4">DSM 21223</strain>
    </source>
</reference>